<keyword evidence="3" id="KW-1185">Reference proteome</keyword>
<feature type="transmembrane region" description="Helical" evidence="1">
    <location>
        <begin position="6"/>
        <end position="30"/>
    </location>
</feature>
<dbReference type="Proteomes" id="UP000238479">
    <property type="component" value="Chromosome 5"/>
</dbReference>
<dbReference type="EMBL" id="PDCK01000043">
    <property type="protein sequence ID" value="PRQ28820.1"/>
    <property type="molecule type" value="Genomic_DNA"/>
</dbReference>
<dbReference type="AlphaFoldDB" id="A0A2P6Q3R7"/>
<evidence type="ECO:0000313" key="3">
    <source>
        <dbReference type="Proteomes" id="UP000238479"/>
    </source>
</evidence>
<protein>
    <submittedName>
        <fullName evidence="2">Uncharacterized protein</fullName>
    </submittedName>
</protein>
<name>A0A2P6Q3R7_ROSCH</name>
<keyword evidence="1" id="KW-0472">Membrane</keyword>
<proteinExistence type="predicted"/>
<accession>A0A2P6Q3R7</accession>
<sequence length="57" mass="6254">MAWSKGFFALYGSVAAVGLLGNAVICTAISRHALKRWIAMNERVLMGRGVDIAKFRK</sequence>
<keyword evidence="1" id="KW-0812">Transmembrane</keyword>
<evidence type="ECO:0000313" key="2">
    <source>
        <dbReference type="EMBL" id="PRQ28820.1"/>
    </source>
</evidence>
<keyword evidence="1" id="KW-1133">Transmembrane helix</keyword>
<comment type="caution">
    <text evidence="2">The sequence shown here is derived from an EMBL/GenBank/DDBJ whole genome shotgun (WGS) entry which is preliminary data.</text>
</comment>
<gene>
    <name evidence="2" type="ORF">RchiOBHm_Chr5g0007111</name>
</gene>
<dbReference type="Gramene" id="PRQ28820">
    <property type="protein sequence ID" value="PRQ28820"/>
    <property type="gene ID" value="RchiOBHm_Chr5g0007111"/>
</dbReference>
<organism evidence="2 3">
    <name type="scientific">Rosa chinensis</name>
    <name type="common">China rose</name>
    <dbReference type="NCBI Taxonomy" id="74649"/>
    <lineage>
        <taxon>Eukaryota</taxon>
        <taxon>Viridiplantae</taxon>
        <taxon>Streptophyta</taxon>
        <taxon>Embryophyta</taxon>
        <taxon>Tracheophyta</taxon>
        <taxon>Spermatophyta</taxon>
        <taxon>Magnoliopsida</taxon>
        <taxon>eudicotyledons</taxon>
        <taxon>Gunneridae</taxon>
        <taxon>Pentapetalae</taxon>
        <taxon>rosids</taxon>
        <taxon>fabids</taxon>
        <taxon>Rosales</taxon>
        <taxon>Rosaceae</taxon>
        <taxon>Rosoideae</taxon>
        <taxon>Rosoideae incertae sedis</taxon>
        <taxon>Rosa</taxon>
    </lineage>
</organism>
<evidence type="ECO:0000256" key="1">
    <source>
        <dbReference type="SAM" id="Phobius"/>
    </source>
</evidence>
<reference evidence="2 3" key="1">
    <citation type="journal article" date="2018" name="Nat. Genet.">
        <title>The Rosa genome provides new insights in the design of modern roses.</title>
        <authorList>
            <person name="Bendahmane M."/>
        </authorList>
    </citation>
    <scope>NUCLEOTIDE SEQUENCE [LARGE SCALE GENOMIC DNA]</scope>
    <source>
        <strain evidence="3">cv. Old Blush</strain>
    </source>
</reference>